<accession>A0ABQ3UUI1</accession>
<sequence length="65" mass="7215">MRLLAGLQGLLHVEVERDGNTLTVRAVAAEGTDARSPHIPYLAPMTFQSWSDVDTMILNISHEIR</sequence>
<evidence type="ECO:0000313" key="1">
    <source>
        <dbReference type="EMBL" id="GHO56037.1"/>
    </source>
</evidence>
<protein>
    <submittedName>
        <fullName evidence="1">Uncharacterized protein</fullName>
    </submittedName>
</protein>
<keyword evidence="2" id="KW-1185">Reference proteome</keyword>
<name>A0ABQ3UUI1_9CHLR</name>
<comment type="caution">
    <text evidence="1">The sequence shown here is derived from an EMBL/GenBank/DDBJ whole genome shotgun (WGS) entry which is preliminary data.</text>
</comment>
<reference evidence="1 2" key="1">
    <citation type="journal article" date="2021" name="Int. J. Syst. Evol. Microbiol.">
        <title>Reticulibacter mediterranei gen. nov., sp. nov., within the new family Reticulibacteraceae fam. nov., and Ktedonospora formicarum gen. nov., sp. nov., Ktedonobacter robiniae sp. nov., Dictyobacter formicarum sp. nov. and Dictyobacter arantiisoli sp. nov., belonging to the class Ktedonobacteria.</title>
        <authorList>
            <person name="Yabe S."/>
            <person name="Zheng Y."/>
            <person name="Wang C.M."/>
            <person name="Sakai Y."/>
            <person name="Abe K."/>
            <person name="Yokota A."/>
            <person name="Donadio S."/>
            <person name="Cavaletti L."/>
            <person name="Monciardini P."/>
        </authorList>
    </citation>
    <scope>NUCLEOTIDE SEQUENCE [LARGE SCALE GENOMIC DNA]</scope>
    <source>
        <strain evidence="1 2">SOSP1-30</strain>
    </source>
</reference>
<evidence type="ECO:0000313" key="2">
    <source>
        <dbReference type="Proteomes" id="UP000654345"/>
    </source>
</evidence>
<dbReference type="EMBL" id="BNJG01000002">
    <property type="protein sequence ID" value="GHO56037.1"/>
    <property type="molecule type" value="Genomic_DNA"/>
</dbReference>
<gene>
    <name evidence="1" type="ORF">KSB_45120</name>
</gene>
<dbReference type="Proteomes" id="UP000654345">
    <property type="component" value="Unassembled WGS sequence"/>
</dbReference>
<proteinExistence type="predicted"/>
<organism evidence="1 2">
    <name type="scientific">Ktedonobacter robiniae</name>
    <dbReference type="NCBI Taxonomy" id="2778365"/>
    <lineage>
        <taxon>Bacteria</taxon>
        <taxon>Bacillati</taxon>
        <taxon>Chloroflexota</taxon>
        <taxon>Ktedonobacteria</taxon>
        <taxon>Ktedonobacterales</taxon>
        <taxon>Ktedonobacteraceae</taxon>
        <taxon>Ktedonobacter</taxon>
    </lineage>
</organism>